<comment type="catalytic activity">
    <reaction evidence="10">
        <text>L-threonyl-[protein] + ATP = O-phospho-L-threonyl-[protein] + ADP + H(+)</text>
        <dbReference type="Rhea" id="RHEA:46608"/>
        <dbReference type="Rhea" id="RHEA-COMP:11060"/>
        <dbReference type="Rhea" id="RHEA-COMP:11605"/>
        <dbReference type="ChEBI" id="CHEBI:15378"/>
        <dbReference type="ChEBI" id="CHEBI:30013"/>
        <dbReference type="ChEBI" id="CHEBI:30616"/>
        <dbReference type="ChEBI" id="CHEBI:61977"/>
        <dbReference type="ChEBI" id="CHEBI:456216"/>
        <dbReference type="EC" id="2.7.11.1"/>
    </reaction>
</comment>
<dbReference type="Pfam" id="PF07714">
    <property type="entry name" value="PK_Tyr_Ser-Thr"/>
    <property type="match status" value="1"/>
</dbReference>
<evidence type="ECO:0000256" key="3">
    <source>
        <dbReference type="ARBA" id="ARBA00022679"/>
    </source>
</evidence>
<comment type="caution">
    <text evidence="13">The sequence shown here is derived from an EMBL/GenBank/DDBJ whole genome shotgun (WGS) entry which is preliminary data.</text>
</comment>
<keyword evidence="14" id="KW-1185">Reference proteome</keyword>
<evidence type="ECO:0000256" key="4">
    <source>
        <dbReference type="ARBA" id="ARBA00022729"/>
    </source>
</evidence>
<comment type="catalytic activity">
    <reaction evidence="11">
        <text>L-seryl-[protein] + ATP = O-phospho-L-seryl-[protein] + ADP + H(+)</text>
        <dbReference type="Rhea" id="RHEA:17989"/>
        <dbReference type="Rhea" id="RHEA-COMP:9863"/>
        <dbReference type="Rhea" id="RHEA-COMP:11604"/>
        <dbReference type="ChEBI" id="CHEBI:15378"/>
        <dbReference type="ChEBI" id="CHEBI:29999"/>
        <dbReference type="ChEBI" id="CHEBI:30616"/>
        <dbReference type="ChEBI" id="CHEBI:83421"/>
        <dbReference type="ChEBI" id="CHEBI:456216"/>
        <dbReference type="EC" id="2.7.11.1"/>
    </reaction>
</comment>
<evidence type="ECO:0000313" key="13">
    <source>
        <dbReference type="EMBL" id="KAI5411022.1"/>
    </source>
</evidence>
<evidence type="ECO:0000256" key="10">
    <source>
        <dbReference type="ARBA" id="ARBA00047899"/>
    </source>
</evidence>
<sequence>NNIFLIIDGLMSKTITISHHVDIHRENSLHGDLPIVPLNWIRQSTNNFSELCKLGEGGFGPVYKGNLVNGIEVAIKRLSITSGQGSEEFKNEVIFIAKLQHRNLVRLLGCCIEDNEKLLVYEYMPNSSLDFHLFGMF</sequence>
<dbReference type="FunFam" id="3.30.200.20:FF:000195">
    <property type="entry name" value="G-type lectin S-receptor-like serine/threonine-protein kinase"/>
    <property type="match status" value="1"/>
</dbReference>
<dbReference type="AlphaFoldDB" id="A0A9D5AGP2"/>
<dbReference type="EMBL" id="JAMSHJ010000005">
    <property type="protein sequence ID" value="KAI5411022.1"/>
    <property type="molecule type" value="Genomic_DNA"/>
</dbReference>
<keyword evidence="8" id="KW-1015">Disulfide bond</keyword>
<gene>
    <name evidence="13" type="ORF">KIW84_056248</name>
</gene>
<dbReference type="EC" id="2.7.11.1" evidence="1"/>
<proteinExistence type="predicted"/>
<keyword evidence="9" id="KW-0325">Glycoprotein</keyword>
<keyword evidence="5" id="KW-0547">Nucleotide-binding</keyword>
<dbReference type="Gramene" id="Psat05G0624800-T6">
    <property type="protein sequence ID" value="KAI5411022.1"/>
    <property type="gene ID" value="KIW84_056248"/>
</dbReference>
<keyword evidence="6" id="KW-0418">Kinase</keyword>
<evidence type="ECO:0000256" key="7">
    <source>
        <dbReference type="ARBA" id="ARBA00022840"/>
    </source>
</evidence>
<dbReference type="InterPro" id="IPR011009">
    <property type="entry name" value="Kinase-like_dom_sf"/>
</dbReference>
<dbReference type="SUPFAM" id="SSF56112">
    <property type="entry name" value="Protein kinase-like (PK-like)"/>
    <property type="match status" value="1"/>
</dbReference>
<keyword evidence="2" id="KW-0723">Serine/threonine-protein kinase</keyword>
<dbReference type="PANTHER" id="PTHR27002:SF518">
    <property type="entry name" value="PROTEIN KINASE DOMAIN"/>
    <property type="match status" value="1"/>
</dbReference>
<evidence type="ECO:0000259" key="12">
    <source>
        <dbReference type="PROSITE" id="PS50011"/>
    </source>
</evidence>
<evidence type="ECO:0000256" key="1">
    <source>
        <dbReference type="ARBA" id="ARBA00012513"/>
    </source>
</evidence>
<dbReference type="GO" id="GO:0004674">
    <property type="term" value="F:protein serine/threonine kinase activity"/>
    <property type="evidence" value="ECO:0007669"/>
    <property type="project" value="UniProtKB-KW"/>
</dbReference>
<dbReference type="GO" id="GO:0005886">
    <property type="term" value="C:plasma membrane"/>
    <property type="evidence" value="ECO:0007669"/>
    <property type="project" value="TreeGrafter"/>
</dbReference>
<evidence type="ECO:0000256" key="6">
    <source>
        <dbReference type="ARBA" id="ARBA00022777"/>
    </source>
</evidence>
<keyword evidence="3" id="KW-0808">Transferase</keyword>
<evidence type="ECO:0000256" key="8">
    <source>
        <dbReference type="ARBA" id="ARBA00023157"/>
    </source>
</evidence>
<dbReference type="Gene3D" id="3.30.200.20">
    <property type="entry name" value="Phosphorylase Kinase, domain 1"/>
    <property type="match status" value="1"/>
</dbReference>
<protein>
    <recommendedName>
        <fullName evidence="1">non-specific serine/threonine protein kinase</fullName>
        <ecNumber evidence="1">2.7.11.1</ecNumber>
    </recommendedName>
</protein>
<dbReference type="PROSITE" id="PS50011">
    <property type="entry name" value="PROTEIN_KINASE_DOM"/>
    <property type="match status" value="1"/>
</dbReference>
<feature type="domain" description="Protein kinase" evidence="12">
    <location>
        <begin position="48"/>
        <end position="137"/>
    </location>
</feature>
<dbReference type="GO" id="GO:0005524">
    <property type="term" value="F:ATP binding"/>
    <property type="evidence" value="ECO:0007669"/>
    <property type="project" value="UniProtKB-KW"/>
</dbReference>
<keyword evidence="7" id="KW-0067">ATP-binding</keyword>
<keyword evidence="4" id="KW-0732">Signal</keyword>
<organism evidence="13 14">
    <name type="scientific">Pisum sativum</name>
    <name type="common">Garden pea</name>
    <name type="synonym">Lathyrus oleraceus</name>
    <dbReference type="NCBI Taxonomy" id="3888"/>
    <lineage>
        <taxon>Eukaryota</taxon>
        <taxon>Viridiplantae</taxon>
        <taxon>Streptophyta</taxon>
        <taxon>Embryophyta</taxon>
        <taxon>Tracheophyta</taxon>
        <taxon>Spermatophyta</taxon>
        <taxon>Magnoliopsida</taxon>
        <taxon>eudicotyledons</taxon>
        <taxon>Gunneridae</taxon>
        <taxon>Pentapetalae</taxon>
        <taxon>rosids</taxon>
        <taxon>fabids</taxon>
        <taxon>Fabales</taxon>
        <taxon>Fabaceae</taxon>
        <taxon>Papilionoideae</taxon>
        <taxon>50 kb inversion clade</taxon>
        <taxon>NPAAA clade</taxon>
        <taxon>Hologalegina</taxon>
        <taxon>IRL clade</taxon>
        <taxon>Fabeae</taxon>
        <taxon>Lathyrus</taxon>
    </lineage>
</organism>
<feature type="non-terminal residue" evidence="13">
    <location>
        <position position="1"/>
    </location>
</feature>
<dbReference type="InterPro" id="IPR001245">
    <property type="entry name" value="Ser-Thr/Tyr_kinase_cat_dom"/>
</dbReference>
<reference evidence="13 14" key="1">
    <citation type="journal article" date="2022" name="Nat. Genet.">
        <title>Improved pea reference genome and pan-genome highlight genomic features and evolutionary characteristics.</title>
        <authorList>
            <person name="Yang T."/>
            <person name="Liu R."/>
            <person name="Luo Y."/>
            <person name="Hu S."/>
            <person name="Wang D."/>
            <person name="Wang C."/>
            <person name="Pandey M.K."/>
            <person name="Ge S."/>
            <person name="Xu Q."/>
            <person name="Li N."/>
            <person name="Li G."/>
            <person name="Huang Y."/>
            <person name="Saxena R.K."/>
            <person name="Ji Y."/>
            <person name="Li M."/>
            <person name="Yan X."/>
            <person name="He Y."/>
            <person name="Liu Y."/>
            <person name="Wang X."/>
            <person name="Xiang C."/>
            <person name="Varshney R.K."/>
            <person name="Ding H."/>
            <person name="Gao S."/>
            <person name="Zong X."/>
        </authorList>
    </citation>
    <scope>NUCLEOTIDE SEQUENCE [LARGE SCALE GENOMIC DNA]</scope>
    <source>
        <strain evidence="13 14">cv. Zhongwan 6</strain>
    </source>
</reference>
<evidence type="ECO:0000256" key="5">
    <source>
        <dbReference type="ARBA" id="ARBA00022741"/>
    </source>
</evidence>
<accession>A0A9D5AGP2</accession>
<evidence type="ECO:0000256" key="2">
    <source>
        <dbReference type="ARBA" id="ARBA00022527"/>
    </source>
</evidence>
<dbReference type="Proteomes" id="UP001058974">
    <property type="component" value="Chromosome 5"/>
</dbReference>
<dbReference type="InterPro" id="IPR000719">
    <property type="entry name" value="Prot_kinase_dom"/>
</dbReference>
<dbReference type="PANTHER" id="PTHR27002">
    <property type="entry name" value="RECEPTOR-LIKE SERINE/THREONINE-PROTEIN KINASE SD1-8"/>
    <property type="match status" value="1"/>
</dbReference>
<evidence type="ECO:0000256" key="9">
    <source>
        <dbReference type="ARBA" id="ARBA00023180"/>
    </source>
</evidence>
<evidence type="ECO:0000313" key="14">
    <source>
        <dbReference type="Proteomes" id="UP001058974"/>
    </source>
</evidence>
<name>A0A9D5AGP2_PEA</name>
<evidence type="ECO:0000256" key="11">
    <source>
        <dbReference type="ARBA" id="ARBA00048679"/>
    </source>
</evidence>